<dbReference type="Pfam" id="PF13193">
    <property type="entry name" value="AMP-binding_C"/>
    <property type="match status" value="1"/>
</dbReference>
<dbReference type="AlphaFoldDB" id="A0A2T5J1E5"/>
<dbReference type="InterPro" id="IPR042099">
    <property type="entry name" value="ANL_N_sf"/>
</dbReference>
<evidence type="ECO:0000256" key="4">
    <source>
        <dbReference type="ARBA" id="ARBA00023098"/>
    </source>
</evidence>
<comment type="similarity">
    <text evidence="1">Belongs to the ATP-dependent AMP-binding enzyme family.</text>
</comment>
<evidence type="ECO:0000256" key="1">
    <source>
        <dbReference type="ARBA" id="ARBA00006432"/>
    </source>
</evidence>
<dbReference type="InterPro" id="IPR020845">
    <property type="entry name" value="AMP-binding_CS"/>
</dbReference>
<dbReference type="Gene3D" id="3.30.300.30">
    <property type="match status" value="1"/>
</dbReference>
<dbReference type="InterPro" id="IPR000873">
    <property type="entry name" value="AMP-dep_synth/lig_dom"/>
</dbReference>
<protein>
    <submittedName>
        <fullName evidence="7">Fatty-acyl-CoA synthase</fullName>
    </submittedName>
</protein>
<comment type="caution">
    <text evidence="7">The sequence shown here is derived from an EMBL/GenBank/DDBJ whole genome shotgun (WGS) entry which is preliminary data.</text>
</comment>
<accession>A0A2T5J1E5</accession>
<evidence type="ECO:0000313" key="7">
    <source>
        <dbReference type="EMBL" id="PTQ90193.1"/>
    </source>
</evidence>
<keyword evidence="8" id="KW-1185">Reference proteome</keyword>
<evidence type="ECO:0000256" key="3">
    <source>
        <dbReference type="ARBA" id="ARBA00022832"/>
    </source>
</evidence>
<evidence type="ECO:0000259" key="5">
    <source>
        <dbReference type="Pfam" id="PF00501"/>
    </source>
</evidence>
<proteinExistence type="inferred from homology"/>
<gene>
    <name evidence="7" type="ORF">C8N29_104238</name>
</gene>
<organism evidence="7 8">
    <name type="scientific">Agitococcus lubricus</name>
    <dbReference type="NCBI Taxonomy" id="1077255"/>
    <lineage>
        <taxon>Bacteria</taxon>
        <taxon>Pseudomonadati</taxon>
        <taxon>Pseudomonadota</taxon>
        <taxon>Gammaproteobacteria</taxon>
        <taxon>Moraxellales</taxon>
        <taxon>Moraxellaceae</taxon>
        <taxon>Agitococcus</taxon>
    </lineage>
</organism>
<evidence type="ECO:0000259" key="6">
    <source>
        <dbReference type="Pfam" id="PF13193"/>
    </source>
</evidence>
<keyword evidence="3" id="KW-0276">Fatty acid metabolism</keyword>
<dbReference type="FunFam" id="3.30.300.30:FF:000008">
    <property type="entry name" value="2,3-dihydroxybenzoate-AMP ligase"/>
    <property type="match status" value="1"/>
</dbReference>
<dbReference type="CDD" id="cd12119">
    <property type="entry name" value="ttLC_FACS_AlkK_like"/>
    <property type="match status" value="1"/>
</dbReference>
<dbReference type="Proteomes" id="UP000244223">
    <property type="component" value="Unassembled WGS sequence"/>
</dbReference>
<name>A0A2T5J1E5_9GAMM</name>
<dbReference type="GO" id="GO:0006631">
    <property type="term" value="P:fatty acid metabolic process"/>
    <property type="evidence" value="ECO:0007669"/>
    <property type="project" value="UniProtKB-KW"/>
</dbReference>
<reference evidence="7 8" key="1">
    <citation type="submission" date="2018-04" db="EMBL/GenBank/DDBJ databases">
        <title>Genomic Encyclopedia of Archaeal and Bacterial Type Strains, Phase II (KMG-II): from individual species to whole genera.</title>
        <authorList>
            <person name="Goeker M."/>
        </authorList>
    </citation>
    <scope>NUCLEOTIDE SEQUENCE [LARGE SCALE GENOMIC DNA]</scope>
    <source>
        <strain evidence="7 8">DSM 5822</strain>
    </source>
</reference>
<sequence length="543" mass="59675">MSMMQQPLLISSLIEHAIVNHPNAEIVSRQVEGGIFKYTYGQAAKRAKQVANALTQKLGIQQGDRIGTLAWNTYRHYELYFGISGIGAITHTINPRLFPEQIIYIINHAADRFIFIDLTFLPLLEAVASHISKVEGIVVLTDKAHMPASSKLTNLLCYEELIADASTEYTWPALDENADAALCYTSGTTGNPKGVMYTHRSTVLHAMAAAQYNALNITPDTILLPVVPMFHVNAWGTPYAATMMGAKLVLPAHGMDGASLYELINGEQANLLLGVPTVWLGLLNYLDSINAKLDSVKNVVVGGSAAPLSMIKAFQEKHDAFLIHAWGMTELSPLGTVNSMTRNMAALPLEQRYHAQLKQGRPVYGVEIKIVDDNGTELARDGKAFGRLLVRGPWVVDSYYLNEDKKSFVDGWFDTGDVATIDSENTMQIVDRSKDVIKSGGEWISSIDLENAAVGHPALKECCVIGVYHPKWDERPLLLAIKKEGAEVTEAEVINYLSDKVAKWQLPDAVVFVPDLPHTATGKLLKTGVRETYKNYLVENGKA</sequence>
<dbReference type="GO" id="GO:0016874">
    <property type="term" value="F:ligase activity"/>
    <property type="evidence" value="ECO:0007669"/>
    <property type="project" value="UniProtKB-KW"/>
</dbReference>
<feature type="domain" description="AMP-dependent synthetase/ligase" evidence="5">
    <location>
        <begin position="15"/>
        <end position="400"/>
    </location>
</feature>
<dbReference type="OrthoDB" id="9765680at2"/>
<dbReference type="RefSeq" id="WP_107865185.1">
    <property type="nucleotide sequence ID" value="NZ_QAON01000004.1"/>
</dbReference>
<dbReference type="SUPFAM" id="SSF56801">
    <property type="entry name" value="Acetyl-CoA synthetase-like"/>
    <property type="match status" value="1"/>
</dbReference>
<dbReference type="PANTHER" id="PTHR43859:SF4">
    <property type="entry name" value="BUTANOATE--COA LIGASE AAE1-RELATED"/>
    <property type="match status" value="1"/>
</dbReference>
<dbReference type="Gene3D" id="3.40.50.12780">
    <property type="entry name" value="N-terminal domain of ligase-like"/>
    <property type="match status" value="1"/>
</dbReference>
<dbReference type="EMBL" id="QAON01000004">
    <property type="protein sequence ID" value="PTQ90193.1"/>
    <property type="molecule type" value="Genomic_DNA"/>
</dbReference>
<dbReference type="InterPro" id="IPR025110">
    <property type="entry name" value="AMP-bd_C"/>
</dbReference>
<dbReference type="PROSITE" id="PS00455">
    <property type="entry name" value="AMP_BINDING"/>
    <property type="match status" value="1"/>
</dbReference>
<feature type="domain" description="AMP-binding enzyme C-terminal" evidence="6">
    <location>
        <begin position="449"/>
        <end position="523"/>
    </location>
</feature>
<evidence type="ECO:0000313" key="8">
    <source>
        <dbReference type="Proteomes" id="UP000244223"/>
    </source>
</evidence>
<dbReference type="InterPro" id="IPR045851">
    <property type="entry name" value="AMP-bd_C_sf"/>
</dbReference>
<dbReference type="Pfam" id="PF00501">
    <property type="entry name" value="AMP-binding"/>
    <property type="match status" value="1"/>
</dbReference>
<evidence type="ECO:0000256" key="2">
    <source>
        <dbReference type="ARBA" id="ARBA00022598"/>
    </source>
</evidence>
<keyword evidence="2" id="KW-0436">Ligase</keyword>
<dbReference type="NCBIfam" id="NF004837">
    <property type="entry name" value="PRK06187.1"/>
    <property type="match status" value="1"/>
</dbReference>
<keyword evidence="4" id="KW-0443">Lipid metabolism</keyword>
<dbReference type="PANTHER" id="PTHR43859">
    <property type="entry name" value="ACYL-ACTIVATING ENZYME"/>
    <property type="match status" value="1"/>
</dbReference>